<dbReference type="WBParaSite" id="MCU_010497-RA">
    <property type="protein sequence ID" value="MCU_010497-RA"/>
    <property type="gene ID" value="MCU_010497"/>
</dbReference>
<organism evidence="8">
    <name type="scientific">Mesocestoides corti</name>
    <name type="common">Flatworm</name>
    <dbReference type="NCBI Taxonomy" id="53468"/>
    <lineage>
        <taxon>Eukaryota</taxon>
        <taxon>Metazoa</taxon>
        <taxon>Spiralia</taxon>
        <taxon>Lophotrochozoa</taxon>
        <taxon>Platyhelminthes</taxon>
        <taxon>Cestoda</taxon>
        <taxon>Eucestoda</taxon>
        <taxon>Cyclophyllidea</taxon>
        <taxon>Mesocestoididae</taxon>
        <taxon>Mesocestoides</taxon>
    </lineage>
</organism>
<dbReference type="PANTHER" id="PTHR13615:SF3">
    <property type="entry name" value="GLYCOSYLTRANSFERASE-LIKE DOMAIN-CONTAINING PROTEIN 1"/>
    <property type="match status" value="1"/>
</dbReference>
<dbReference type="GO" id="GO:0016438">
    <property type="term" value="F:tRNA-queuosine(34) beta-mannosyltransferase activity"/>
    <property type="evidence" value="ECO:0007669"/>
    <property type="project" value="UniProtKB-EC"/>
</dbReference>
<protein>
    <recommendedName>
        <fullName evidence="5">tRNA-queuosine alpha-mannosyltransferase</fullName>
        <ecNumber evidence="4">2.4.1.110</ecNumber>
    </recommendedName>
</protein>
<name>A0A5K3FTR6_MESCO</name>
<dbReference type="InterPro" id="IPR051862">
    <property type="entry name" value="GT-like_domain_containing_1"/>
</dbReference>
<comment type="similarity">
    <text evidence="1">Belongs to the glycosyltransferase group 1 family. Glycosyltransferase 4 subfamily.</text>
</comment>
<evidence type="ECO:0000259" key="7">
    <source>
        <dbReference type="Pfam" id="PF12038"/>
    </source>
</evidence>
<keyword evidence="3" id="KW-0808">Transferase</keyword>
<dbReference type="InterPro" id="IPR022701">
    <property type="entry name" value="QTMAN_N"/>
</dbReference>
<evidence type="ECO:0000256" key="6">
    <source>
        <dbReference type="ARBA" id="ARBA00048439"/>
    </source>
</evidence>
<accession>A0A5K3FTR6</accession>
<proteinExistence type="inferred from homology"/>
<sequence>MICLGESEPSSMGRRLVLYLGVFSTRYPPPAFDSRQFSLVSDRIARRSFVASSRGTSCVWVSIVFRRSWSADNGNEARYSFLSAYAVSPKLSRGEPCPDVFRCVAPGTAHRTKGFFIPSESFVFGAEAMEHMVSETSDASVLLVEAFHGGSHKQLVSTIECLLTRRGEKVCLVTLPPTKWHWRARTGALALAAAIPRGRDFRVMFTSAVFSLAELLALRPDLSAIPRKYVYFHENQLAYPLRHGDTKPDYQFAYIQVLSAVVADLVFFNSEFNMRGFYDRLPAFLGAGLPTPPIPRVPDPRTLVSDILLPKSRVLYFLVDTPLSCSTHEAVRSQAERIRRRGDSHLKILWNHRWEYDKNPVDFFKVIFSLAGITVDEDFFQRGMTTLRPSVGDVCQEAVSTFSTQAHSNLKFTASVLGASNQDAPCIFSMAEPLLRAAGVVSAWGFVESREAYWLELASCDVVVSTAHHEFFGVSVVEAVSVGCVPLLPNRLSYPELVSPANSKRGSDSSLYGTLPQLRKQLRRWITCPGKLRERAAKSLLAAYGIESPEAPWLRPEVFPNGILELEYYEVLRPK</sequence>
<dbReference type="EC" id="2.4.1.110" evidence="4"/>
<dbReference type="CDD" id="cd01635">
    <property type="entry name" value="Glycosyltransferase_GTB-type"/>
    <property type="match status" value="1"/>
</dbReference>
<evidence type="ECO:0000256" key="5">
    <source>
        <dbReference type="ARBA" id="ARBA00044539"/>
    </source>
</evidence>
<comment type="catalytic activity">
    <reaction evidence="6">
        <text>queuosine(34) in tRNA(Asp) + GDP-alpha-D-mannose = O-4''-alpha-D-mannosylqueuosine(34) in tRNA(Asp) + GDP + H(+)</text>
        <dbReference type="Rhea" id="RHEA:12885"/>
        <dbReference type="Rhea" id="RHEA-COMP:18572"/>
        <dbReference type="Rhea" id="RHEA-COMP:18581"/>
        <dbReference type="ChEBI" id="CHEBI:15378"/>
        <dbReference type="ChEBI" id="CHEBI:57527"/>
        <dbReference type="ChEBI" id="CHEBI:58189"/>
        <dbReference type="ChEBI" id="CHEBI:194431"/>
        <dbReference type="ChEBI" id="CHEBI:194442"/>
        <dbReference type="EC" id="2.4.1.110"/>
    </reaction>
    <physiologicalReaction direction="left-to-right" evidence="6">
        <dbReference type="Rhea" id="RHEA:12886"/>
    </physiologicalReaction>
</comment>
<evidence type="ECO:0000313" key="8">
    <source>
        <dbReference type="WBParaSite" id="MCU_010497-RA"/>
    </source>
</evidence>
<evidence type="ECO:0000256" key="3">
    <source>
        <dbReference type="ARBA" id="ARBA00022679"/>
    </source>
</evidence>
<dbReference type="PANTHER" id="PTHR13615">
    <property type="entry name" value="GLYCOSYLTRANSFERASE-LIKE 1"/>
    <property type="match status" value="1"/>
</dbReference>
<dbReference type="AlphaFoldDB" id="A0A5K3FTR6"/>
<evidence type="ECO:0000256" key="4">
    <source>
        <dbReference type="ARBA" id="ARBA00044517"/>
    </source>
</evidence>
<dbReference type="Gene3D" id="3.40.50.2000">
    <property type="entry name" value="Glycogen Phosphorylase B"/>
    <property type="match status" value="1"/>
</dbReference>
<evidence type="ECO:0000256" key="2">
    <source>
        <dbReference type="ARBA" id="ARBA00022676"/>
    </source>
</evidence>
<feature type="domain" description="tRNA-queuosine alpha-mannosyltransferase N-terminal" evidence="7">
    <location>
        <begin position="141"/>
        <end position="317"/>
    </location>
</feature>
<keyword evidence="2" id="KW-0328">Glycosyltransferase</keyword>
<dbReference type="SUPFAM" id="SSF53756">
    <property type="entry name" value="UDP-Glycosyltransferase/glycogen phosphorylase"/>
    <property type="match status" value="1"/>
</dbReference>
<reference evidence="8" key="1">
    <citation type="submission" date="2019-11" db="UniProtKB">
        <authorList>
            <consortium name="WormBaseParasite"/>
        </authorList>
    </citation>
    <scope>IDENTIFICATION</scope>
</reference>
<evidence type="ECO:0000256" key="1">
    <source>
        <dbReference type="ARBA" id="ARBA00009481"/>
    </source>
</evidence>
<dbReference type="Pfam" id="PF12038">
    <property type="entry name" value="QTMAN_N"/>
    <property type="match status" value="1"/>
</dbReference>